<dbReference type="KEGG" id="rmr:Rmar_1016"/>
<name>D0MHF2_RHOM4</name>
<evidence type="ECO:0000313" key="1">
    <source>
        <dbReference type="EMBL" id="ACY47910.1"/>
    </source>
</evidence>
<proteinExistence type="predicted"/>
<accession>D0MHF2</accession>
<dbReference type="STRING" id="518766.Rmar_1016"/>
<evidence type="ECO:0000313" key="2">
    <source>
        <dbReference type="Proteomes" id="UP000002221"/>
    </source>
</evidence>
<dbReference type="AlphaFoldDB" id="D0MHF2"/>
<sequence length="184" mass="20662">MARRFEPNAQAEAYRAFWEAWERLFGPPALEMIRGRLVVRSPGQPPLRLPDVGQRVALFGRRGLVVEVFRTATAAEADGGSPPYGWRLRVLLEGGRTATCKPQTVQCLCGDFRAVEPGTGRSVLVEVKCRRSRLRWSDLRPHQRQALDEHHRLGGISILAWVTDADVRLLRWPIKGFGPGKSLT</sequence>
<dbReference type="EMBL" id="CP001807">
    <property type="protein sequence ID" value="ACY47910.1"/>
    <property type="molecule type" value="Genomic_DNA"/>
</dbReference>
<protein>
    <submittedName>
        <fullName evidence="1">Uncharacterized protein</fullName>
    </submittedName>
</protein>
<dbReference type="HOGENOM" id="CLU_1467123_0_0_10"/>
<keyword evidence="2" id="KW-1185">Reference proteome</keyword>
<gene>
    <name evidence="1" type="ordered locus">Rmar_1016</name>
</gene>
<dbReference type="RefSeq" id="WP_012843522.1">
    <property type="nucleotide sequence ID" value="NC_013501.1"/>
</dbReference>
<reference evidence="1 2" key="1">
    <citation type="journal article" date="2009" name="Stand. Genomic Sci.">
        <title>Complete genome sequence of Rhodothermus marinus type strain (R-10).</title>
        <authorList>
            <person name="Nolan M."/>
            <person name="Tindall B.J."/>
            <person name="Pomrenke H."/>
            <person name="Lapidus A."/>
            <person name="Copeland A."/>
            <person name="Glavina Del Rio T."/>
            <person name="Lucas S."/>
            <person name="Chen F."/>
            <person name="Tice H."/>
            <person name="Cheng J.F."/>
            <person name="Saunders E."/>
            <person name="Han C."/>
            <person name="Bruce D."/>
            <person name="Goodwin L."/>
            <person name="Chain P."/>
            <person name="Pitluck S."/>
            <person name="Ovchinikova G."/>
            <person name="Pati A."/>
            <person name="Ivanova N."/>
            <person name="Mavromatis K."/>
            <person name="Chen A."/>
            <person name="Palaniappan K."/>
            <person name="Land M."/>
            <person name="Hauser L."/>
            <person name="Chang Y.J."/>
            <person name="Jeffries C.D."/>
            <person name="Brettin T."/>
            <person name="Goker M."/>
            <person name="Bristow J."/>
            <person name="Eisen J.A."/>
            <person name="Markowitz V."/>
            <person name="Hugenholtz P."/>
            <person name="Kyrpides N.C."/>
            <person name="Klenk H.P."/>
            <person name="Detter J.C."/>
        </authorList>
    </citation>
    <scope>NUCLEOTIDE SEQUENCE [LARGE SCALE GENOMIC DNA]</scope>
    <source>
        <strain evidence="2">ATCC 43812 / DSM 4252 / R-10</strain>
    </source>
</reference>
<dbReference type="Proteomes" id="UP000002221">
    <property type="component" value="Chromosome"/>
</dbReference>
<organism evidence="1 2">
    <name type="scientific">Rhodothermus marinus (strain ATCC 43812 / DSM 4252 / R-10)</name>
    <name type="common">Rhodothermus obamensis</name>
    <dbReference type="NCBI Taxonomy" id="518766"/>
    <lineage>
        <taxon>Bacteria</taxon>
        <taxon>Pseudomonadati</taxon>
        <taxon>Rhodothermota</taxon>
        <taxon>Rhodothermia</taxon>
        <taxon>Rhodothermales</taxon>
        <taxon>Rhodothermaceae</taxon>
        <taxon>Rhodothermus</taxon>
    </lineage>
</organism>